<keyword evidence="2 6" id="KW-0049">Antioxidant</keyword>
<dbReference type="RefSeq" id="XP_017769869.1">
    <property type="nucleotide sequence ID" value="XM_017914380.1"/>
</dbReference>
<evidence type="ECO:0000256" key="2">
    <source>
        <dbReference type="ARBA" id="ARBA00022862"/>
    </source>
</evidence>
<dbReference type="PANTHER" id="PTHR43503">
    <property type="entry name" value="MCG48959-RELATED"/>
    <property type="match status" value="1"/>
</dbReference>
<dbReference type="PROSITE" id="PS51352">
    <property type="entry name" value="THIOREDOXIN_2"/>
    <property type="match status" value="1"/>
</dbReference>
<dbReference type="SUPFAM" id="SSF52833">
    <property type="entry name" value="Thioredoxin-like"/>
    <property type="match status" value="1"/>
</dbReference>
<dbReference type="Pfam" id="PF10417">
    <property type="entry name" value="1-cysPrx_C"/>
    <property type="match status" value="1"/>
</dbReference>
<name>A0ABM1M5L9_NICVS</name>
<dbReference type="InterPro" id="IPR019479">
    <property type="entry name" value="Peroxiredoxin_C"/>
</dbReference>
<accession>A0ABM1M5L9</accession>
<organism evidence="9 10">
    <name type="scientific">Nicrophorus vespilloides</name>
    <name type="common">Boreal carrion beetle</name>
    <dbReference type="NCBI Taxonomy" id="110193"/>
    <lineage>
        <taxon>Eukaryota</taxon>
        <taxon>Metazoa</taxon>
        <taxon>Ecdysozoa</taxon>
        <taxon>Arthropoda</taxon>
        <taxon>Hexapoda</taxon>
        <taxon>Insecta</taxon>
        <taxon>Pterygota</taxon>
        <taxon>Neoptera</taxon>
        <taxon>Endopterygota</taxon>
        <taxon>Coleoptera</taxon>
        <taxon>Polyphaga</taxon>
        <taxon>Staphyliniformia</taxon>
        <taxon>Silphidae</taxon>
        <taxon>Nicrophorinae</taxon>
        <taxon>Nicrophorus</taxon>
    </lineage>
</organism>
<dbReference type="InterPro" id="IPR024706">
    <property type="entry name" value="Peroxiredoxin_AhpC-typ"/>
</dbReference>
<dbReference type="InterPro" id="IPR013766">
    <property type="entry name" value="Thioredoxin_domain"/>
</dbReference>
<sequence>MALSNVTPVLFHLICLLAHAISAEDCPKMLLLGTEFPNFTANSTEGVINLHEYLGDSWGILFAHPADFTPVCTTELARVVKLMPEFEKRNVKVIGMSPDKVENHQSWAKDIKMYAGVSEDSSFPYPIIADEDRSISIKLNMIDMMEKNKEGVPLTARGVFIICPKKLFRLSILYPATTGRNFNEILRVVDSLQMTDKHPVATPVDWKAGESVMIQPSLPQEKANELFAGTHTVTLPSGKPYMRMAPQPAIPN</sequence>
<evidence type="ECO:0000259" key="8">
    <source>
        <dbReference type="PROSITE" id="PS51352"/>
    </source>
</evidence>
<keyword evidence="1 6" id="KW-0575">Peroxidase</keyword>
<gene>
    <name evidence="10" type="primary">LOC108557735</name>
</gene>
<evidence type="ECO:0000256" key="5">
    <source>
        <dbReference type="ARBA" id="ARBA00025719"/>
    </source>
</evidence>
<feature type="domain" description="Thioredoxin" evidence="8">
    <location>
        <begin position="30"/>
        <end position="194"/>
    </location>
</feature>
<dbReference type="Gene3D" id="3.30.1020.10">
    <property type="entry name" value="Antioxidant, Horf6, Chain A, domain2"/>
    <property type="match status" value="1"/>
</dbReference>
<protein>
    <submittedName>
        <fullName evidence="10">Peroxiredoxin-6-like</fullName>
    </submittedName>
</protein>
<dbReference type="Pfam" id="PF00578">
    <property type="entry name" value="AhpC-TSA"/>
    <property type="match status" value="1"/>
</dbReference>
<evidence type="ECO:0000256" key="6">
    <source>
        <dbReference type="PIRNR" id="PIRNR000239"/>
    </source>
</evidence>
<feature type="signal peptide" evidence="7">
    <location>
        <begin position="1"/>
        <end position="23"/>
    </location>
</feature>
<evidence type="ECO:0000256" key="4">
    <source>
        <dbReference type="ARBA" id="ARBA00023284"/>
    </source>
</evidence>
<dbReference type="InterPro" id="IPR000866">
    <property type="entry name" value="AhpC/TSA"/>
</dbReference>
<evidence type="ECO:0000313" key="10">
    <source>
        <dbReference type="RefSeq" id="XP_017769869.1"/>
    </source>
</evidence>
<dbReference type="PIRSF" id="PIRSF000239">
    <property type="entry name" value="AHPC"/>
    <property type="match status" value="1"/>
</dbReference>
<proteinExistence type="inferred from homology"/>
<dbReference type="PANTHER" id="PTHR43503:SF4">
    <property type="entry name" value="PEROXIREDOXIN-6"/>
    <property type="match status" value="1"/>
</dbReference>
<evidence type="ECO:0000256" key="3">
    <source>
        <dbReference type="ARBA" id="ARBA00023002"/>
    </source>
</evidence>
<evidence type="ECO:0000256" key="7">
    <source>
        <dbReference type="SAM" id="SignalP"/>
    </source>
</evidence>
<dbReference type="Proteomes" id="UP000695000">
    <property type="component" value="Unplaced"/>
</dbReference>
<keyword evidence="4 6" id="KW-0676">Redox-active center</keyword>
<evidence type="ECO:0000256" key="1">
    <source>
        <dbReference type="ARBA" id="ARBA00022559"/>
    </source>
</evidence>
<dbReference type="CDD" id="cd03016">
    <property type="entry name" value="PRX_1cys"/>
    <property type="match status" value="1"/>
</dbReference>
<reference evidence="10" key="1">
    <citation type="submission" date="2025-08" db="UniProtKB">
        <authorList>
            <consortium name="RefSeq"/>
        </authorList>
    </citation>
    <scope>IDENTIFICATION</scope>
    <source>
        <tissue evidence="10">Whole Larva</tissue>
    </source>
</reference>
<keyword evidence="7" id="KW-0732">Signal</keyword>
<comment type="similarity">
    <text evidence="5">Belongs to the peroxiredoxin family. Prx6 subfamily.</text>
</comment>
<dbReference type="Gene3D" id="3.40.30.10">
    <property type="entry name" value="Glutaredoxin"/>
    <property type="match status" value="1"/>
</dbReference>
<dbReference type="InterPro" id="IPR045020">
    <property type="entry name" value="PRX_1cys"/>
</dbReference>
<keyword evidence="9" id="KW-1185">Reference proteome</keyword>
<feature type="chain" id="PRO_5046771717" evidence="7">
    <location>
        <begin position="24"/>
        <end position="252"/>
    </location>
</feature>
<dbReference type="InterPro" id="IPR036249">
    <property type="entry name" value="Thioredoxin-like_sf"/>
</dbReference>
<keyword evidence="3 6" id="KW-0560">Oxidoreductase</keyword>
<evidence type="ECO:0000313" key="9">
    <source>
        <dbReference type="Proteomes" id="UP000695000"/>
    </source>
</evidence>
<comment type="function">
    <text evidence="6">Thiol-specific peroxidase that catalyzes the reduction of hydrogen peroxide and organic hydroperoxides to water and alcohols, respectively.</text>
</comment>
<dbReference type="GeneID" id="108557735"/>